<feature type="signal peptide" evidence="3">
    <location>
        <begin position="1"/>
        <end position="29"/>
    </location>
</feature>
<evidence type="ECO:0000259" key="5">
    <source>
        <dbReference type="Pfam" id="PF13193"/>
    </source>
</evidence>
<dbReference type="EMBL" id="JBHSON010000145">
    <property type="protein sequence ID" value="MFC5754272.1"/>
    <property type="molecule type" value="Genomic_DNA"/>
</dbReference>
<organism evidence="6 7">
    <name type="scientific">Actinomadura rugatobispora</name>
    <dbReference type="NCBI Taxonomy" id="1994"/>
    <lineage>
        <taxon>Bacteria</taxon>
        <taxon>Bacillati</taxon>
        <taxon>Actinomycetota</taxon>
        <taxon>Actinomycetes</taxon>
        <taxon>Streptosporangiales</taxon>
        <taxon>Thermomonosporaceae</taxon>
        <taxon>Actinomadura</taxon>
    </lineage>
</organism>
<dbReference type="InterPro" id="IPR020845">
    <property type="entry name" value="AMP-binding_CS"/>
</dbReference>
<dbReference type="InterPro" id="IPR045851">
    <property type="entry name" value="AMP-bd_C_sf"/>
</dbReference>
<dbReference type="Pfam" id="PF13193">
    <property type="entry name" value="AMP-binding_C"/>
    <property type="match status" value="1"/>
</dbReference>
<dbReference type="Proteomes" id="UP001596074">
    <property type="component" value="Unassembled WGS sequence"/>
</dbReference>
<keyword evidence="3" id="KW-0732">Signal</keyword>
<name>A0ABW1AIC2_9ACTN</name>
<proteinExistence type="inferred from homology"/>
<comment type="caution">
    <text evidence="6">The sequence shown here is derived from an EMBL/GenBank/DDBJ whole genome shotgun (WGS) entry which is preliminary data.</text>
</comment>
<feature type="chain" id="PRO_5045810591" evidence="3">
    <location>
        <begin position="30"/>
        <end position="523"/>
    </location>
</feature>
<dbReference type="PANTHER" id="PTHR43201">
    <property type="entry name" value="ACYL-COA SYNTHETASE"/>
    <property type="match status" value="1"/>
</dbReference>
<dbReference type="PANTHER" id="PTHR43201:SF5">
    <property type="entry name" value="MEDIUM-CHAIN ACYL-COA LIGASE ACSF2, MITOCHONDRIAL"/>
    <property type="match status" value="1"/>
</dbReference>
<feature type="domain" description="AMP-dependent synthetase/ligase" evidence="4">
    <location>
        <begin position="49"/>
        <end position="396"/>
    </location>
</feature>
<gene>
    <name evidence="6" type="ORF">ACFPZN_52385</name>
</gene>
<feature type="domain" description="AMP-binding enzyme C-terminal" evidence="5">
    <location>
        <begin position="442"/>
        <end position="515"/>
    </location>
</feature>
<reference evidence="7" key="1">
    <citation type="journal article" date="2019" name="Int. J. Syst. Evol. Microbiol.">
        <title>The Global Catalogue of Microorganisms (GCM) 10K type strain sequencing project: providing services to taxonomists for standard genome sequencing and annotation.</title>
        <authorList>
            <consortium name="The Broad Institute Genomics Platform"/>
            <consortium name="The Broad Institute Genome Sequencing Center for Infectious Disease"/>
            <person name="Wu L."/>
            <person name="Ma J."/>
        </authorList>
    </citation>
    <scope>NUCLEOTIDE SEQUENCE [LARGE SCALE GENOMIC DNA]</scope>
    <source>
        <strain evidence="7">KCTC 42087</strain>
    </source>
</reference>
<evidence type="ECO:0000313" key="6">
    <source>
        <dbReference type="EMBL" id="MFC5754272.1"/>
    </source>
</evidence>
<dbReference type="InterPro" id="IPR025110">
    <property type="entry name" value="AMP-bd_C"/>
</dbReference>
<dbReference type="InterPro" id="IPR000873">
    <property type="entry name" value="AMP-dep_synth/lig_dom"/>
</dbReference>
<dbReference type="CDD" id="cd04433">
    <property type="entry name" value="AFD_class_I"/>
    <property type="match status" value="1"/>
</dbReference>
<keyword evidence="2" id="KW-0436">Ligase</keyword>
<dbReference type="Gene3D" id="3.40.50.12780">
    <property type="entry name" value="N-terminal domain of ligase-like"/>
    <property type="match status" value="1"/>
</dbReference>
<keyword evidence="7" id="KW-1185">Reference proteome</keyword>
<protein>
    <submittedName>
        <fullName evidence="6">AMP-binding protein</fullName>
    </submittedName>
</protein>
<evidence type="ECO:0000313" key="7">
    <source>
        <dbReference type="Proteomes" id="UP001596074"/>
    </source>
</evidence>
<sequence length="523" mass="54449">MTSNRARLAWLRAAWRAGLLAPMPPRTLAAVARAMRAYGPIGAATTVGAARFGDRTAVVDDHGPVTYRELDTAAKALATAWHRRGIGPGSRVAVLCRNHRGLLLAMSAAAKLGAGIVLLNTDFAAPQLRGTVEEEGITALVHDEEFAPLLQGIEVPQGTYTAWSDDGGSDLDGLSAGRALTPPAPPRASTLVILSSGTSGRPKGAARSSAPSEPLALPGGILTRIPFRRKEAVFVAPPLFHGWGLTSATLALALGSTLVLHRRFDAERTVADLAGHRCTALIAVPTMLGRVLEAPNLGVHDLSALRVIATGGGPLTPHLTREVMAAFGKVLYNFYGSTEASCITIATPEDLVAAPGCAGTPPPGTAVTILDGDGRPVPPGTVGQVHVSSPTRFDGYTSGAAVTGPLLPVGDLGHLDAGGRLHIDGRADDMIVSGGENVHPAEIEELLAAHPDIAECAVVGVPDPEFGRRLRAYVVASGPLDAERVKAHVAANLARYKVPREVVFLDELPRTPTGKVIKRALDR</sequence>
<dbReference type="InterPro" id="IPR042099">
    <property type="entry name" value="ANL_N_sf"/>
</dbReference>
<comment type="similarity">
    <text evidence="1">Belongs to the ATP-dependent AMP-binding enzyme family.</text>
</comment>
<evidence type="ECO:0000259" key="4">
    <source>
        <dbReference type="Pfam" id="PF00501"/>
    </source>
</evidence>
<evidence type="ECO:0000256" key="1">
    <source>
        <dbReference type="ARBA" id="ARBA00006432"/>
    </source>
</evidence>
<evidence type="ECO:0000256" key="2">
    <source>
        <dbReference type="ARBA" id="ARBA00022598"/>
    </source>
</evidence>
<dbReference type="Pfam" id="PF00501">
    <property type="entry name" value="AMP-binding"/>
    <property type="match status" value="1"/>
</dbReference>
<dbReference type="SUPFAM" id="SSF56801">
    <property type="entry name" value="Acetyl-CoA synthetase-like"/>
    <property type="match status" value="1"/>
</dbReference>
<accession>A0ABW1AIC2</accession>
<dbReference type="RefSeq" id="WP_378292197.1">
    <property type="nucleotide sequence ID" value="NZ_JBHSON010000145.1"/>
</dbReference>
<evidence type="ECO:0000256" key="3">
    <source>
        <dbReference type="SAM" id="SignalP"/>
    </source>
</evidence>
<dbReference type="Gene3D" id="3.30.300.30">
    <property type="match status" value="1"/>
</dbReference>
<dbReference type="PROSITE" id="PS00455">
    <property type="entry name" value="AMP_BINDING"/>
    <property type="match status" value="1"/>
</dbReference>